<feature type="compositionally biased region" description="Basic and acidic residues" evidence="1">
    <location>
        <begin position="1"/>
        <end position="11"/>
    </location>
</feature>
<feature type="compositionally biased region" description="Basic and acidic residues" evidence="1">
    <location>
        <begin position="559"/>
        <end position="575"/>
    </location>
</feature>
<feature type="compositionally biased region" description="Polar residues" evidence="1">
    <location>
        <begin position="463"/>
        <end position="473"/>
    </location>
</feature>
<dbReference type="Proteomes" id="UP001470023">
    <property type="component" value="Unassembled WGS sequence"/>
</dbReference>
<protein>
    <submittedName>
        <fullName evidence="2">Uncharacterized protein</fullName>
    </submittedName>
</protein>
<keyword evidence="3" id="KW-1185">Reference proteome</keyword>
<name>A0ABV1UE42_9ACTN</name>
<proteinExistence type="predicted"/>
<feature type="compositionally biased region" description="Low complexity" evidence="1">
    <location>
        <begin position="322"/>
        <end position="364"/>
    </location>
</feature>
<evidence type="ECO:0000256" key="1">
    <source>
        <dbReference type="SAM" id="MobiDB-lite"/>
    </source>
</evidence>
<feature type="region of interest" description="Disordered" evidence="1">
    <location>
        <begin position="1"/>
        <end position="29"/>
    </location>
</feature>
<sequence length="601" mass="61503">MTDKHKEDLDRVSGQNTFTDLARGAGEHPHGGGFLREFIDGTIRGVAQGTPYKEALVSRTEFDDYDLNAMLDLVDKTDPEDLEASGRALWDARDAIKVAADELKGQFETVPWVGRAGDDFRTWGTGLVSSSYDLSSFAGGAGDQITAAAVGLASVRKAMPARDTQASRKRPEHFTEAEKAANKEDYTAAVKVEKDRQEAINQMNRLASYYAVSKEQLQALDGKAPTFKDVPDMGVPKPRTYAYDPGTGSDRSVADGSAGVSSGAVGTHHTTIAPTSHGSVHDTGGSTPAPTHQVPGHVPPRVDEPVGTHIDSTGTLPPPTTTAPGPTHTPPVTGTPPTSGGQPNVFPGPVGTPLPGGRTTGRPFNGTGGYRTPPSAQGRAGTSNLGNPGSGRATGQGPANQMGRATSTGQSTARGATSGSKSTPMGRGISGGTPRAGGTGASRTGGGPSTGAGRSNGVVGGRPTNTGGASSKSGARIPRGTVVGGEQAANSRSVNGRVGQRGVFGASEAAGRPASNTTGSRGRTGTSESVTGRPTGRNSSAGAERNGMTRGGSGLVRGPGRDGKPREEKDAEGTARPDYLVEDEETHLPNKPRRDVPPVVD</sequence>
<comment type="caution">
    <text evidence="2">The sequence shown here is derived from an EMBL/GenBank/DDBJ whole genome shotgun (WGS) entry which is preliminary data.</text>
</comment>
<accession>A0ABV1UE42</accession>
<evidence type="ECO:0000313" key="2">
    <source>
        <dbReference type="EMBL" id="MER6431981.1"/>
    </source>
</evidence>
<organism evidence="2 3">
    <name type="scientific">Streptomyces sp. 900105245</name>
    <dbReference type="NCBI Taxonomy" id="3154379"/>
    <lineage>
        <taxon>Bacteria</taxon>
        <taxon>Bacillati</taxon>
        <taxon>Actinomycetota</taxon>
        <taxon>Actinomycetes</taxon>
        <taxon>Kitasatosporales</taxon>
        <taxon>Streptomycetaceae</taxon>
        <taxon>Streptomyces</taxon>
    </lineage>
</organism>
<feature type="compositionally biased region" description="Basic and acidic residues" evidence="1">
    <location>
        <begin position="586"/>
        <end position="601"/>
    </location>
</feature>
<feature type="compositionally biased region" description="Low complexity" evidence="1">
    <location>
        <begin position="254"/>
        <end position="266"/>
    </location>
</feature>
<feature type="compositionally biased region" description="Gly residues" evidence="1">
    <location>
        <begin position="428"/>
        <end position="450"/>
    </location>
</feature>
<feature type="compositionally biased region" description="Polar residues" evidence="1">
    <location>
        <begin position="268"/>
        <end position="290"/>
    </location>
</feature>
<feature type="compositionally biased region" description="Polar residues" evidence="1">
    <location>
        <begin position="397"/>
        <end position="423"/>
    </location>
</feature>
<reference evidence="2 3" key="1">
    <citation type="submission" date="2024-06" db="EMBL/GenBank/DDBJ databases">
        <title>The Natural Products Discovery Center: Release of the First 8490 Sequenced Strains for Exploring Actinobacteria Biosynthetic Diversity.</title>
        <authorList>
            <person name="Kalkreuter E."/>
            <person name="Kautsar S.A."/>
            <person name="Yang D."/>
            <person name="Bader C.D."/>
            <person name="Teijaro C.N."/>
            <person name="Fluegel L."/>
            <person name="Davis C.M."/>
            <person name="Simpson J.R."/>
            <person name="Lauterbach L."/>
            <person name="Steele A.D."/>
            <person name="Gui C."/>
            <person name="Meng S."/>
            <person name="Li G."/>
            <person name="Viehrig K."/>
            <person name="Ye F."/>
            <person name="Su P."/>
            <person name="Kiefer A.F."/>
            <person name="Nichols A."/>
            <person name="Cepeda A.J."/>
            <person name="Yan W."/>
            <person name="Fan B."/>
            <person name="Jiang Y."/>
            <person name="Adhikari A."/>
            <person name="Zheng C.-J."/>
            <person name="Schuster L."/>
            <person name="Cowan T.M."/>
            <person name="Smanski M.J."/>
            <person name="Chevrette M.G."/>
            <person name="De Carvalho L.P.S."/>
            <person name="Shen B."/>
        </authorList>
    </citation>
    <scope>NUCLEOTIDE SEQUENCE [LARGE SCALE GENOMIC DNA]</scope>
    <source>
        <strain evidence="2 3">NPDC001166</strain>
    </source>
</reference>
<feature type="region of interest" description="Disordered" evidence="1">
    <location>
        <begin position="224"/>
        <end position="601"/>
    </location>
</feature>
<feature type="compositionally biased region" description="Basic and acidic residues" evidence="1">
    <location>
        <begin position="172"/>
        <end position="181"/>
    </location>
</feature>
<dbReference type="EMBL" id="JBEPAZ010000035">
    <property type="protein sequence ID" value="MER6431981.1"/>
    <property type="molecule type" value="Genomic_DNA"/>
</dbReference>
<feature type="region of interest" description="Disordered" evidence="1">
    <location>
        <begin position="161"/>
        <end position="181"/>
    </location>
</feature>
<feature type="compositionally biased region" description="Low complexity" evidence="1">
    <location>
        <begin position="515"/>
        <end position="533"/>
    </location>
</feature>
<evidence type="ECO:0000313" key="3">
    <source>
        <dbReference type="Proteomes" id="UP001470023"/>
    </source>
</evidence>
<dbReference type="RefSeq" id="WP_352064888.1">
    <property type="nucleotide sequence ID" value="NZ_JBEPAZ010000035.1"/>
</dbReference>
<gene>
    <name evidence="2" type="ORF">ABT272_30300</name>
</gene>